<dbReference type="PROSITE" id="PS50943">
    <property type="entry name" value="HTH_CROC1"/>
    <property type="match status" value="1"/>
</dbReference>
<dbReference type="AlphaFoldDB" id="A0A1M5C9G0"/>
<dbReference type="Proteomes" id="UP000184148">
    <property type="component" value="Unassembled WGS sequence"/>
</dbReference>
<evidence type="ECO:0000313" key="2">
    <source>
        <dbReference type="EMBL" id="SHF51351.1"/>
    </source>
</evidence>
<reference evidence="3" key="1">
    <citation type="submission" date="2016-11" db="EMBL/GenBank/DDBJ databases">
        <authorList>
            <person name="Varghese N."/>
            <person name="Submissions S."/>
        </authorList>
    </citation>
    <scope>NUCLEOTIDE SEQUENCE [LARGE SCALE GENOMIC DNA]</scope>
    <source>
        <strain evidence="3">DSM 12395</strain>
    </source>
</reference>
<evidence type="ECO:0000313" key="3">
    <source>
        <dbReference type="Proteomes" id="UP000184148"/>
    </source>
</evidence>
<dbReference type="Gene3D" id="1.10.260.40">
    <property type="entry name" value="lambda repressor-like DNA-binding domains"/>
    <property type="match status" value="1"/>
</dbReference>
<dbReference type="InterPro" id="IPR010982">
    <property type="entry name" value="Lambda_DNA-bd_dom_sf"/>
</dbReference>
<keyword evidence="3" id="KW-1185">Reference proteome</keyword>
<dbReference type="RefSeq" id="WP_073240039.1">
    <property type="nucleotide sequence ID" value="NZ_FQUY01000029.1"/>
</dbReference>
<name>A0A1M5C9G0_9FIRM</name>
<sequence length="72" mass="8124">MQRNKRQLTAFGVLVKKALIERRMTQVQLAEKVGTSNKYLNLILYGERSGEKYLASIAEELGLDLGEVKKIA</sequence>
<gene>
    <name evidence="2" type="ORF">SAMN02745133_02854</name>
</gene>
<dbReference type="CDD" id="cd00093">
    <property type="entry name" value="HTH_XRE"/>
    <property type="match status" value="1"/>
</dbReference>
<organism evidence="2 3">
    <name type="scientific">Desulforamulus putei DSM 12395</name>
    <dbReference type="NCBI Taxonomy" id="1121429"/>
    <lineage>
        <taxon>Bacteria</taxon>
        <taxon>Bacillati</taxon>
        <taxon>Bacillota</taxon>
        <taxon>Clostridia</taxon>
        <taxon>Eubacteriales</taxon>
        <taxon>Peptococcaceae</taxon>
        <taxon>Desulforamulus</taxon>
    </lineage>
</organism>
<feature type="domain" description="HTH cro/C1-type" evidence="1">
    <location>
        <begin position="15"/>
        <end position="68"/>
    </location>
</feature>
<dbReference type="SUPFAM" id="SSF47413">
    <property type="entry name" value="lambda repressor-like DNA-binding domains"/>
    <property type="match status" value="1"/>
</dbReference>
<proteinExistence type="predicted"/>
<protein>
    <submittedName>
        <fullName evidence="2">Helix-turn-helix</fullName>
    </submittedName>
</protein>
<dbReference type="OrthoDB" id="2736986at2"/>
<dbReference type="SMART" id="SM00530">
    <property type="entry name" value="HTH_XRE"/>
    <property type="match status" value="1"/>
</dbReference>
<dbReference type="GO" id="GO:0003677">
    <property type="term" value="F:DNA binding"/>
    <property type="evidence" value="ECO:0007669"/>
    <property type="project" value="InterPro"/>
</dbReference>
<dbReference type="InterPro" id="IPR001387">
    <property type="entry name" value="Cro/C1-type_HTH"/>
</dbReference>
<dbReference type="EMBL" id="FQUY01000029">
    <property type="protein sequence ID" value="SHF51351.1"/>
    <property type="molecule type" value="Genomic_DNA"/>
</dbReference>
<dbReference type="Pfam" id="PF01381">
    <property type="entry name" value="HTH_3"/>
    <property type="match status" value="1"/>
</dbReference>
<dbReference type="STRING" id="1121429.SAMN02745133_02854"/>
<evidence type="ECO:0000259" key="1">
    <source>
        <dbReference type="PROSITE" id="PS50943"/>
    </source>
</evidence>
<accession>A0A1M5C9G0</accession>